<dbReference type="InterPro" id="IPR010364">
    <property type="entry name" value="Uncharacterised_IM_CreD"/>
</dbReference>
<feature type="transmembrane region" description="Helical" evidence="1">
    <location>
        <begin position="313"/>
        <end position="331"/>
    </location>
</feature>
<sequence>MKVLRFIAIIMIFGGVSAAWLALGTTMWARTEDLDHTLSQEMRSLWGPETLMQTSPYVADKGDAKRTDAGAAAPSSSTITVDITHDSRYKGLLWFSTFSVVFDGTYSFDAVSAFSAGSGAFICELPRGVTGYDGLSVELNGVAQSIPISQISSGRITLSVDRSVAATVRVHYVTKGQDVWLYSPSGASMGGGSRGEGLWGPDDGDMVPSGKSLVSLADFSLTVNTNFANIDYPRGTLSPNTPASSNNGGVTAVWSFDNALTKQGMGIVMPRRPNAGPIAMRMSLFAPVSLFFFFAILFTVVVLKKIPLHPMHYLFVAAAFFAFHVLLAYLVDKISIHTGFWICAAVSVLLVVSYMRLVAGAGFAVIYVGAAQLVYLVGFSYAFFYPGWTGLSVIVAAVITLFVLMQCTGRLDWFKVFGRGNGPTSPPAPPRVAPDGTGAA</sequence>
<feature type="transmembrane region" description="Helical" evidence="1">
    <location>
        <begin position="390"/>
        <end position="409"/>
    </location>
</feature>
<evidence type="ECO:0000256" key="1">
    <source>
        <dbReference type="SAM" id="Phobius"/>
    </source>
</evidence>
<evidence type="ECO:0008006" key="3">
    <source>
        <dbReference type="Google" id="ProtNLM"/>
    </source>
</evidence>
<feature type="transmembrane region" description="Helical" evidence="1">
    <location>
        <begin position="337"/>
        <end position="357"/>
    </location>
</feature>
<protein>
    <recommendedName>
        <fullName evidence="3">Inner membrane protein</fullName>
    </recommendedName>
</protein>
<keyword evidence="1" id="KW-0472">Membrane</keyword>
<dbReference type="AlphaFoldDB" id="A0A0F9SNJ8"/>
<proteinExistence type="predicted"/>
<comment type="caution">
    <text evidence="2">The sequence shown here is derived from an EMBL/GenBank/DDBJ whole genome shotgun (WGS) entry which is preliminary data.</text>
</comment>
<feature type="transmembrane region" description="Helical" evidence="1">
    <location>
        <begin position="364"/>
        <end position="384"/>
    </location>
</feature>
<dbReference type="Pfam" id="PF06123">
    <property type="entry name" value="CreD"/>
    <property type="match status" value="1"/>
</dbReference>
<organism evidence="2">
    <name type="scientific">marine sediment metagenome</name>
    <dbReference type="NCBI Taxonomy" id="412755"/>
    <lineage>
        <taxon>unclassified sequences</taxon>
        <taxon>metagenomes</taxon>
        <taxon>ecological metagenomes</taxon>
    </lineage>
</organism>
<reference evidence="2" key="1">
    <citation type="journal article" date="2015" name="Nature">
        <title>Complex archaea that bridge the gap between prokaryotes and eukaryotes.</title>
        <authorList>
            <person name="Spang A."/>
            <person name="Saw J.H."/>
            <person name="Jorgensen S.L."/>
            <person name="Zaremba-Niedzwiedzka K."/>
            <person name="Martijn J."/>
            <person name="Lind A.E."/>
            <person name="van Eijk R."/>
            <person name="Schleper C."/>
            <person name="Guy L."/>
            <person name="Ettema T.J."/>
        </authorList>
    </citation>
    <scope>NUCLEOTIDE SEQUENCE</scope>
</reference>
<name>A0A0F9SNJ8_9ZZZZ</name>
<evidence type="ECO:0000313" key="2">
    <source>
        <dbReference type="EMBL" id="KKN68574.1"/>
    </source>
</evidence>
<feature type="transmembrane region" description="Helical" evidence="1">
    <location>
        <begin position="278"/>
        <end position="301"/>
    </location>
</feature>
<accession>A0A0F9SNJ8</accession>
<gene>
    <name evidence="2" type="ORF">LCGC14_0450050</name>
</gene>
<keyword evidence="1" id="KW-1133">Transmembrane helix</keyword>
<keyword evidence="1" id="KW-0812">Transmembrane</keyword>
<dbReference type="EMBL" id="LAZR01000445">
    <property type="protein sequence ID" value="KKN68574.1"/>
    <property type="molecule type" value="Genomic_DNA"/>
</dbReference>